<proteinExistence type="inferred from homology"/>
<comment type="subcellular location">
    <subcellularLocation>
        <location evidence="1">Nucleus</location>
    </subcellularLocation>
</comment>
<dbReference type="EMBL" id="PIXR01003630">
    <property type="protein sequence ID" value="TBT96559.1"/>
    <property type="molecule type" value="Genomic_DNA"/>
</dbReference>
<sequence length="239" mass="28069">MYYDLNIQESFDTSDIQELNQTEYEGFCITRTCDSKTYANKDKIKKFKNLTKKIYSKVEIDIETEDYSTFLYTKIPYYDVISLKISNNTILKSAVKEWHPDIITFDFTNPDLKLHKGYIKEGILKNIFYEIPIRDALYDTKTKINWLKNTNQLLKITKGKNTLFSSNATCFTEIKRPMDIVKLLQSLGISEDQGHKIIQNSEECLKTCAFKRYCYRGISNSLEEGQLKRDFIINQFIDI</sequence>
<dbReference type="PANTHER" id="PTHR13031">
    <property type="entry name" value="RIBONUCLEASE P SUBUNIT P30"/>
    <property type="match status" value="1"/>
</dbReference>
<dbReference type="VEuPathDB" id="MicrosporidiaDB:CWI39_3630p0010"/>
<name>A0A4Q9KRL2_9MICR</name>
<evidence type="ECO:0000256" key="3">
    <source>
        <dbReference type="ARBA" id="ARBA00022694"/>
    </source>
</evidence>
<dbReference type="SUPFAM" id="SSF89550">
    <property type="entry name" value="PHP domain-like"/>
    <property type="match status" value="1"/>
</dbReference>
<dbReference type="VEuPathDB" id="MicrosporidiaDB:CWI36_0468p0050"/>
<dbReference type="PANTHER" id="PTHR13031:SF0">
    <property type="entry name" value="RIBONUCLEASE P PROTEIN SUBUNIT P30"/>
    <property type="match status" value="1"/>
</dbReference>
<dbReference type="InterPro" id="IPR002738">
    <property type="entry name" value="RNase_P_p30"/>
</dbReference>
<dbReference type="Proteomes" id="UP000293045">
    <property type="component" value="Unassembled WGS sequence"/>
</dbReference>
<evidence type="ECO:0000256" key="2">
    <source>
        <dbReference type="ARBA" id="ARBA00007331"/>
    </source>
</evidence>
<dbReference type="GO" id="GO:0008033">
    <property type="term" value="P:tRNA processing"/>
    <property type="evidence" value="ECO:0007669"/>
    <property type="project" value="UniProtKB-KW"/>
</dbReference>
<dbReference type="Gene3D" id="3.20.20.140">
    <property type="entry name" value="Metal-dependent hydrolases"/>
    <property type="match status" value="1"/>
</dbReference>
<dbReference type="EMBL" id="PITI01000468">
    <property type="protein sequence ID" value="TBU06345.1"/>
    <property type="molecule type" value="Genomic_DNA"/>
</dbReference>
<evidence type="ECO:0000313" key="6">
    <source>
        <dbReference type="Proteomes" id="UP000291404"/>
    </source>
</evidence>
<dbReference type="AlphaFoldDB" id="A0A4Q9KRL2"/>
<dbReference type="Proteomes" id="UP000291404">
    <property type="component" value="Unassembled WGS sequence"/>
</dbReference>
<comment type="caution">
    <text evidence="4">The sequence shown here is derived from an EMBL/GenBank/DDBJ whole genome shotgun (WGS) entry which is preliminary data.</text>
</comment>
<evidence type="ECO:0000313" key="7">
    <source>
        <dbReference type="Proteomes" id="UP000293045"/>
    </source>
</evidence>
<dbReference type="InterPro" id="IPR016195">
    <property type="entry name" value="Pol/histidinol_Pase-like"/>
</dbReference>
<organism evidence="4 7">
    <name type="scientific">Hamiltosporidium magnivora</name>
    <dbReference type="NCBI Taxonomy" id="148818"/>
    <lineage>
        <taxon>Eukaryota</taxon>
        <taxon>Fungi</taxon>
        <taxon>Fungi incertae sedis</taxon>
        <taxon>Microsporidia</taxon>
        <taxon>Dubosqiidae</taxon>
        <taxon>Hamiltosporidium</taxon>
    </lineage>
</organism>
<dbReference type="GO" id="GO:0003723">
    <property type="term" value="F:RNA binding"/>
    <property type="evidence" value="ECO:0007669"/>
    <property type="project" value="TreeGrafter"/>
</dbReference>
<gene>
    <name evidence="5" type="ORF">CWI36_0468p0050</name>
    <name evidence="4" type="ORF">CWI39_3630p0010</name>
</gene>
<keyword evidence="6" id="KW-1185">Reference proteome</keyword>
<protein>
    <submittedName>
        <fullName evidence="4">Subunit p30 of RNase P</fullName>
    </submittedName>
</protein>
<dbReference type="GO" id="GO:0005655">
    <property type="term" value="C:nucleolar ribonuclease P complex"/>
    <property type="evidence" value="ECO:0007669"/>
    <property type="project" value="TreeGrafter"/>
</dbReference>
<dbReference type="STRING" id="148818.A0A4Q9KRL2"/>
<dbReference type="Pfam" id="PF01876">
    <property type="entry name" value="RNase_P_p30"/>
    <property type="match status" value="1"/>
</dbReference>
<reference evidence="6 7" key="1">
    <citation type="submission" date="2017-12" db="EMBL/GenBank/DDBJ databases">
        <authorList>
            <person name="Pombert J.-F."/>
            <person name="Haag K.L."/>
            <person name="Ebert D."/>
        </authorList>
    </citation>
    <scope>NUCLEOTIDE SEQUENCE [LARGE SCALE GENOMIC DNA]</scope>
    <source>
        <strain evidence="5">BE-OM-2</strain>
        <strain evidence="4">IL-BN-2</strain>
    </source>
</reference>
<accession>A0A4Q9KRL2</accession>
<keyword evidence="3" id="KW-0819">tRNA processing</keyword>
<evidence type="ECO:0000313" key="4">
    <source>
        <dbReference type="EMBL" id="TBT96559.1"/>
    </source>
</evidence>
<evidence type="ECO:0000256" key="1">
    <source>
        <dbReference type="ARBA" id="ARBA00004123"/>
    </source>
</evidence>
<evidence type="ECO:0000313" key="5">
    <source>
        <dbReference type="EMBL" id="TBU06345.1"/>
    </source>
</evidence>
<comment type="similarity">
    <text evidence="2">Belongs to the eukaryotic/archaeal RNase P protein component 3 family.</text>
</comment>